<organism evidence="2 3">
    <name type="scientific">Metabacillus herbersteinensis</name>
    <dbReference type="NCBI Taxonomy" id="283816"/>
    <lineage>
        <taxon>Bacteria</taxon>
        <taxon>Bacillati</taxon>
        <taxon>Bacillota</taxon>
        <taxon>Bacilli</taxon>
        <taxon>Bacillales</taxon>
        <taxon>Bacillaceae</taxon>
        <taxon>Metabacillus</taxon>
    </lineage>
</organism>
<keyword evidence="1" id="KW-0812">Transmembrane</keyword>
<gene>
    <name evidence="2" type="ORF">ACFFIX_15815</name>
</gene>
<keyword evidence="3" id="KW-1185">Reference proteome</keyword>
<evidence type="ECO:0000313" key="2">
    <source>
        <dbReference type="EMBL" id="MFC0272896.1"/>
    </source>
</evidence>
<accession>A0ABV6GGW0</accession>
<sequence length="47" mass="5530">MLAWWLTTFVLFSFLIAMIVFVYFTIKGAVNTEDAYRIDPLPDDEQK</sequence>
<proteinExistence type="predicted"/>
<dbReference type="EMBL" id="JBHLVO010000014">
    <property type="protein sequence ID" value="MFC0272896.1"/>
    <property type="molecule type" value="Genomic_DNA"/>
</dbReference>
<evidence type="ECO:0008006" key="4">
    <source>
        <dbReference type="Google" id="ProtNLM"/>
    </source>
</evidence>
<dbReference type="Proteomes" id="UP001589854">
    <property type="component" value="Unassembled WGS sequence"/>
</dbReference>
<evidence type="ECO:0000256" key="1">
    <source>
        <dbReference type="SAM" id="Phobius"/>
    </source>
</evidence>
<comment type="caution">
    <text evidence="2">The sequence shown here is derived from an EMBL/GenBank/DDBJ whole genome shotgun (WGS) entry which is preliminary data.</text>
</comment>
<feature type="transmembrane region" description="Helical" evidence="1">
    <location>
        <begin position="6"/>
        <end position="26"/>
    </location>
</feature>
<name>A0ABV6GGW0_9BACI</name>
<dbReference type="RefSeq" id="WP_378935662.1">
    <property type="nucleotide sequence ID" value="NZ_JBHLVO010000014.1"/>
</dbReference>
<reference evidence="2 3" key="1">
    <citation type="submission" date="2024-09" db="EMBL/GenBank/DDBJ databases">
        <authorList>
            <person name="Sun Q."/>
            <person name="Mori K."/>
        </authorList>
    </citation>
    <scope>NUCLEOTIDE SEQUENCE [LARGE SCALE GENOMIC DNA]</scope>
    <source>
        <strain evidence="2 3">CCM 7228</strain>
    </source>
</reference>
<evidence type="ECO:0000313" key="3">
    <source>
        <dbReference type="Proteomes" id="UP001589854"/>
    </source>
</evidence>
<keyword evidence="1" id="KW-0472">Membrane</keyword>
<keyword evidence="1" id="KW-1133">Transmembrane helix</keyword>
<protein>
    <recommendedName>
        <fullName evidence="4">YtzI protein</fullName>
    </recommendedName>
</protein>